<protein>
    <recommendedName>
        <fullName evidence="1">Transposase IS30-like HTH domain-containing protein</fullName>
    </recommendedName>
</protein>
<dbReference type="AlphaFoldDB" id="A0A0C2G5K3"/>
<proteinExistence type="predicted"/>
<name>A0A0C2G5K3_9BILA</name>
<feature type="domain" description="Transposase IS30-like HTH" evidence="1">
    <location>
        <begin position="4"/>
        <end position="36"/>
    </location>
</feature>
<accession>A0A0C2G5K3</accession>
<gene>
    <name evidence="2" type="ORF">ANCDUO_13545</name>
</gene>
<dbReference type="Gene3D" id="1.10.10.60">
    <property type="entry name" value="Homeodomain-like"/>
    <property type="match status" value="1"/>
</dbReference>
<dbReference type="Proteomes" id="UP000054047">
    <property type="component" value="Unassembled WGS sequence"/>
</dbReference>
<dbReference type="InterPro" id="IPR025246">
    <property type="entry name" value="IS30-like_HTH"/>
</dbReference>
<sequence length="92" mass="10176">MSRGRLLSSEEKAQIQVLRRAGLSIRGIARQLRRSVCSVHGCPQRTDSSKGNPSCCCPHKSCVEQHLINKWDPLGFAALFVQDNGLEGVEKE</sequence>
<organism evidence="2 3">
    <name type="scientific">Ancylostoma duodenale</name>
    <dbReference type="NCBI Taxonomy" id="51022"/>
    <lineage>
        <taxon>Eukaryota</taxon>
        <taxon>Metazoa</taxon>
        <taxon>Ecdysozoa</taxon>
        <taxon>Nematoda</taxon>
        <taxon>Chromadorea</taxon>
        <taxon>Rhabditida</taxon>
        <taxon>Rhabditina</taxon>
        <taxon>Rhabditomorpha</taxon>
        <taxon>Strongyloidea</taxon>
        <taxon>Ancylostomatidae</taxon>
        <taxon>Ancylostomatinae</taxon>
        <taxon>Ancylostoma</taxon>
    </lineage>
</organism>
<dbReference type="EMBL" id="KN735987">
    <property type="protein sequence ID" value="KIH56275.1"/>
    <property type="molecule type" value="Genomic_DNA"/>
</dbReference>
<keyword evidence="3" id="KW-1185">Reference proteome</keyword>
<evidence type="ECO:0000259" key="1">
    <source>
        <dbReference type="Pfam" id="PF13936"/>
    </source>
</evidence>
<evidence type="ECO:0000313" key="2">
    <source>
        <dbReference type="EMBL" id="KIH56275.1"/>
    </source>
</evidence>
<reference evidence="2 3" key="1">
    <citation type="submission" date="2013-12" db="EMBL/GenBank/DDBJ databases">
        <title>Draft genome of the parsitic nematode Ancylostoma duodenale.</title>
        <authorList>
            <person name="Mitreva M."/>
        </authorList>
    </citation>
    <scope>NUCLEOTIDE SEQUENCE [LARGE SCALE GENOMIC DNA]</scope>
    <source>
        <strain evidence="2 3">Zhejiang</strain>
    </source>
</reference>
<evidence type="ECO:0000313" key="3">
    <source>
        <dbReference type="Proteomes" id="UP000054047"/>
    </source>
</evidence>
<dbReference type="Pfam" id="PF13936">
    <property type="entry name" value="HTH_38"/>
    <property type="match status" value="1"/>
</dbReference>